<dbReference type="GO" id="GO:0042907">
    <property type="term" value="F:xanthine transmembrane transporter activity"/>
    <property type="evidence" value="ECO:0007669"/>
    <property type="project" value="TreeGrafter"/>
</dbReference>
<dbReference type="PROSITE" id="PS01116">
    <property type="entry name" value="XANTH_URACIL_PERMASE"/>
    <property type="match status" value="1"/>
</dbReference>
<feature type="transmembrane region" description="Helical" evidence="8">
    <location>
        <begin position="137"/>
        <end position="155"/>
    </location>
</feature>
<dbReference type="InterPro" id="IPR006043">
    <property type="entry name" value="NCS2"/>
</dbReference>
<feature type="transmembrane region" description="Helical" evidence="8">
    <location>
        <begin position="78"/>
        <end position="97"/>
    </location>
</feature>
<feature type="transmembrane region" description="Helical" evidence="8">
    <location>
        <begin position="193"/>
        <end position="213"/>
    </location>
</feature>
<dbReference type="PANTHER" id="PTHR42810">
    <property type="entry name" value="PURINE PERMEASE C1399.01C-RELATED"/>
    <property type="match status" value="1"/>
</dbReference>
<feature type="transmembrane region" description="Helical" evidence="8">
    <location>
        <begin position="346"/>
        <end position="367"/>
    </location>
</feature>
<evidence type="ECO:0000256" key="5">
    <source>
        <dbReference type="ARBA" id="ARBA00022692"/>
    </source>
</evidence>
<keyword evidence="6 8" id="KW-1133">Transmembrane helix</keyword>
<dbReference type="InterPro" id="IPR006042">
    <property type="entry name" value="Xan_ur_permease"/>
</dbReference>
<dbReference type="Pfam" id="PF00860">
    <property type="entry name" value="Xan_ur_permease"/>
    <property type="match status" value="1"/>
</dbReference>
<dbReference type="EMBL" id="AP018933">
    <property type="protein sequence ID" value="BBG31148.1"/>
    <property type="molecule type" value="Genomic_DNA"/>
</dbReference>
<evidence type="ECO:0000256" key="8">
    <source>
        <dbReference type="SAM" id="Phobius"/>
    </source>
</evidence>
<keyword evidence="5 8" id="KW-0812">Transmembrane</keyword>
<dbReference type="NCBIfam" id="TIGR00801">
    <property type="entry name" value="ncs2"/>
    <property type="match status" value="1"/>
</dbReference>
<reference evidence="9 10" key="1">
    <citation type="submission" date="2018-09" db="EMBL/GenBank/DDBJ databases">
        <title>Zymobacter palmae IAM14233 (=T109) whole genome analysis.</title>
        <authorList>
            <person name="Yanase H."/>
        </authorList>
    </citation>
    <scope>NUCLEOTIDE SEQUENCE [LARGE SCALE GENOMIC DNA]</scope>
    <source>
        <strain evidence="9 10">IAM14233</strain>
    </source>
</reference>
<dbReference type="PANTHER" id="PTHR42810:SF4">
    <property type="entry name" value="URIC ACID TRANSPORTER UACT"/>
    <property type="match status" value="1"/>
</dbReference>
<dbReference type="STRING" id="1123510.GCA_000620025_02562"/>
<feature type="transmembrane region" description="Helical" evidence="8">
    <location>
        <begin position="109"/>
        <end position="130"/>
    </location>
</feature>
<feature type="transmembrane region" description="Helical" evidence="8">
    <location>
        <begin position="55"/>
        <end position="71"/>
    </location>
</feature>
<evidence type="ECO:0000313" key="9">
    <source>
        <dbReference type="EMBL" id="BBG31148.1"/>
    </source>
</evidence>
<evidence type="ECO:0000256" key="7">
    <source>
        <dbReference type="ARBA" id="ARBA00023136"/>
    </source>
</evidence>
<dbReference type="KEGG" id="zpl:ZBT109_2417"/>
<dbReference type="RefSeq" id="WP_027705557.1">
    <property type="nucleotide sequence ID" value="NZ_AP018933.1"/>
</dbReference>
<evidence type="ECO:0000256" key="6">
    <source>
        <dbReference type="ARBA" id="ARBA00022989"/>
    </source>
</evidence>
<feature type="transmembrane region" description="Helical" evidence="8">
    <location>
        <begin position="379"/>
        <end position="396"/>
    </location>
</feature>
<keyword evidence="10" id="KW-1185">Reference proteome</keyword>
<evidence type="ECO:0000256" key="2">
    <source>
        <dbReference type="ARBA" id="ARBA00008821"/>
    </source>
</evidence>
<evidence type="ECO:0000256" key="1">
    <source>
        <dbReference type="ARBA" id="ARBA00004651"/>
    </source>
</evidence>
<gene>
    <name evidence="9" type="ORF">ZBT109_2417</name>
</gene>
<proteinExistence type="inferred from homology"/>
<dbReference type="Proteomes" id="UP000267342">
    <property type="component" value="Chromosome"/>
</dbReference>
<sequence length="433" mass="45250">MAVRWRYTSMSDSTLVRPDERLSWGQMLALGVQHLVAMFGSTVLAPMLMGFDTNLAILMSGVATLLFFIIVGGKVPSYLGSSFAFIPVVCAATGYVAGHGANPAVDLALGGIIVCGGLYALCGLIVMWAGTGWIVKLLPPTVTGAVVATIGLNLAPSAVGSVSGSTFNGIMALVTVLCIGSMAVLTRGVVQRLLLLIGILIAYGLYFVAANLMGWGTPIDFTPVEAAPWFGLPTFHTPTFQWTAILTIAPVFLILIAENLGHVKAVGEMTGTPLDRYMGRAFLGDGLATMLSGSVGGTGVTTYAENIGVMAVTRVFSTLTFLIAGILAIVLGFSPRFGALVHTLPVPVLGGASIVVFGMISAAGVRIWMQNNVDLNDHATLILISVTMILGAGNFSLSMGVIQLNGIGTSMLAAIILNALFSNRHVRKMLERN</sequence>
<feature type="transmembrane region" description="Helical" evidence="8">
    <location>
        <begin position="239"/>
        <end position="257"/>
    </location>
</feature>
<protein>
    <submittedName>
        <fullName evidence="9">Xanthine/uracil permeases</fullName>
    </submittedName>
</protein>
<keyword evidence="7 8" id="KW-0472">Membrane</keyword>
<feature type="transmembrane region" description="Helical" evidence="8">
    <location>
        <begin position="167"/>
        <end position="186"/>
    </location>
</feature>
<organism evidence="9 10">
    <name type="scientific">Zymobacter palmae</name>
    <dbReference type="NCBI Taxonomy" id="33074"/>
    <lineage>
        <taxon>Bacteria</taxon>
        <taxon>Pseudomonadati</taxon>
        <taxon>Pseudomonadota</taxon>
        <taxon>Gammaproteobacteria</taxon>
        <taxon>Oceanospirillales</taxon>
        <taxon>Halomonadaceae</taxon>
        <taxon>Zymobacter group</taxon>
        <taxon>Zymobacter</taxon>
    </lineage>
</organism>
<feature type="transmembrane region" description="Helical" evidence="8">
    <location>
        <begin position="315"/>
        <end position="334"/>
    </location>
</feature>
<dbReference type="OrthoDB" id="9779092at2"/>
<dbReference type="AlphaFoldDB" id="A0A348HHP6"/>
<evidence type="ECO:0000313" key="10">
    <source>
        <dbReference type="Proteomes" id="UP000267342"/>
    </source>
</evidence>
<keyword evidence="3" id="KW-0813">Transport</keyword>
<keyword evidence="4" id="KW-1003">Cell membrane</keyword>
<accession>A0A348HHP6</accession>
<feature type="transmembrane region" description="Helical" evidence="8">
    <location>
        <begin position="27"/>
        <end position="49"/>
    </location>
</feature>
<comment type="subcellular location">
    <subcellularLocation>
        <location evidence="1">Cell membrane</location>
        <topology evidence="1">Multi-pass membrane protein</topology>
    </subcellularLocation>
</comment>
<evidence type="ECO:0000256" key="3">
    <source>
        <dbReference type="ARBA" id="ARBA00022448"/>
    </source>
</evidence>
<dbReference type="GO" id="GO:0005886">
    <property type="term" value="C:plasma membrane"/>
    <property type="evidence" value="ECO:0007669"/>
    <property type="project" value="UniProtKB-SubCell"/>
</dbReference>
<feature type="transmembrane region" description="Helical" evidence="8">
    <location>
        <begin position="402"/>
        <end position="421"/>
    </location>
</feature>
<comment type="similarity">
    <text evidence="2">Belongs to the nucleobase:cation symporter-2 (NCS2) (TC 2.A.40) family.</text>
</comment>
<evidence type="ECO:0000256" key="4">
    <source>
        <dbReference type="ARBA" id="ARBA00022475"/>
    </source>
</evidence>
<name>A0A348HHP6_9GAMM</name>